<evidence type="ECO:0000256" key="1">
    <source>
        <dbReference type="SAM" id="MobiDB-lite"/>
    </source>
</evidence>
<comment type="caution">
    <text evidence="3">The sequence shown here is derived from an EMBL/GenBank/DDBJ whole genome shotgun (WGS) entry which is preliminary data.</text>
</comment>
<accession>A0A8B6E4I7</accession>
<protein>
    <submittedName>
        <fullName evidence="3">Uncharacterized protein</fullName>
    </submittedName>
</protein>
<keyword evidence="2" id="KW-0732">Signal</keyword>
<dbReference type="AlphaFoldDB" id="A0A8B6E4I7"/>
<dbReference type="EMBL" id="UYJE01004459">
    <property type="protein sequence ID" value="VDI28127.1"/>
    <property type="molecule type" value="Genomic_DNA"/>
</dbReference>
<name>A0A8B6E4I7_MYTGA</name>
<feature type="signal peptide" evidence="2">
    <location>
        <begin position="1"/>
        <end position="18"/>
    </location>
</feature>
<evidence type="ECO:0000313" key="4">
    <source>
        <dbReference type="Proteomes" id="UP000596742"/>
    </source>
</evidence>
<dbReference type="OrthoDB" id="10430128at2759"/>
<dbReference type="Proteomes" id="UP000596742">
    <property type="component" value="Unassembled WGS sequence"/>
</dbReference>
<sequence length="90" mass="10346">MRLWLYVALLCIYLTEYAIETASIVRDASIDDRQRVRRSEGKDPPALRKKRSGGDDHVTYHVHYDPVPVDPPPMLRVKRSDVDVQSGLKI</sequence>
<feature type="chain" id="PRO_5032955971" evidence="2">
    <location>
        <begin position="19"/>
        <end position="90"/>
    </location>
</feature>
<keyword evidence="4" id="KW-1185">Reference proteome</keyword>
<proteinExistence type="predicted"/>
<gene>
    <name evidence="3" type="ORF">MGAL_10B047655</name>
</gene>
<feature type="region of interest" description="Disordered" evidence="1">
    <location>
        <begin position="33"/>
        <end position="60"/>
    </location>
</feature>
<evidence type="ECO:0000313" key="3">
    <source>
        <dbReference type="EMBL" id="VDI28127.1"/>
    </source>
</evidence>
<reference evidence="3" key="1">
    <citation type="submission" date="2018-11" db="EMBL/GenBank/DDBJ databases">
        <authorList>
            <person name="Alioto T."/>
            <person name="Alioto T."/>
        </authorList>
    </citation>
    <scope>NUCLEOTIDE SEQUENCE</scope>
</reference>
<evidence type="ECO:0000256" key="2">
    <source>
        <dbReference type="SAM" id="SignalP"/>
    </source>
</evidence>
<organism evidence="3 4">
    <name type="scientific">Mytilus galloprovincialis</name>
    <name type="common">Mediterranean mussel</name>
    <dbReference type="NCBI Taxonomy" id="29158"/>
    <lineage>
        <taxon>Eukaryota</taxon>
        <taxon>Metazoa</taxon>
        <taxon>Spiralia</taxon>
        <taxon>Lophotrochozoa</taxon>
        <taxon>Mollusca</taxon>
        <taxon>Bivalvia</taxon>
        <taxon>Autobranchia</taxon>
        <taxon>Pteriomorphia</taxon>
        <taxon>Mytilida</taxon>
        <taxon>Mytiloidea</taxon>
        <taxon>Mytilidae</taxon>
        <taxon>Mytilinae</taxon>
        <taxon>Mytilus</taxon>
    </lineage>
</organism>